<proteinExistence type="predicted"/>
<keyword evidence="3" id="KW-1185">Reference proteome</keyword>
<feature type="compositionally biased region" description="Basic and acidic residues" evidence="1">
    <location>
        <begin position="15"/>
        <end position="34"/>
    </location>
</feature>
<sequence length="253" mass="28197">MLNVESTREIDRLREGAIEGVEEGRKEGGKEGNGHRIAAANRTSTELHLCFIPMQSQQLYELPVIISHAWYSHGLQQSHIPLSLPVLRLKAPRPPPLPSQFPIRTPADLGEEILKGFNRSQSIDLLCTNKRHGPAASSSSITPPALTVQILANRSWASAGLETRGRLPTARNRRRFATFLAAVTPACQSPALPARHLRPLLSDWLLFSPKKKVNISMPTTMQSSWYERMPAHLSISLFIVRLRDDGKLMNHLS</sequence>
<evidence type="ECO:0000313" key="3">
    <source>
        <dbReference type="Proteomes" id="UP000235672"/>
    </source>
</evidence>
<feature type="region of interest" description="Disordered" evidence="1">
    <location>
        <begin position="15"/>
        <end position="35"/>
    </location>
</feature>
<dbReference type="AlphaFoldDB" id="A0A2J6Q3Z7"/>
<protein>
    <submittedName>
        <fullName evidence="2">Uncharacterized protein</fullName>
    </submittedName>
</protein>
<dbReference type="EMBL" id="KZ613483">
    <property type="protein sequence ID" value="PMD21012.1"/>
    <property type="molecule type" value="Genomic_DNA"/>
</dbReference>
<evidence type="ECO:0000313" key="2">
    <source>
        <dbReference type="EMBL" id="PMD21012.1"/>
    </source>
</evidence>
<reference evidence="2 3" key="1">
    <citation type="submission" date="2016-05" db="EMBL/GenBank/DDBJ databases">
        <title>A degradative enzymes factory behind the ericoid mycorrhizal symbiosis.</title>
        <authorList>
            <consortium name="DOE Joint Genome Institute"/>
            <person name="Martino E."/>
            <person name="Morin E."/>
            <person name="Grelet G."/>
            <person name="Kuo A."/>
            <person name="Kohler A."/>
            <person name="Daghino S."/>
            <person name="Barry K."/>
            <person name="Choi C."/>
            <person name="Cichocki N."/>
            <person name="Clum A."/>
            <person name="Copeland A."/>
            <person name="Hainaut M."/>
            <person name="Haridas S."/>
            <person name="Labutti K."/>
            <person name="Lindquist E."/>
            <person name="Lipzen A."/>
            <person name="Khouja H.-R."/>
            <person name="Murat C."/>
            <person name="Ohm R."/>
            <person name="Olson A."/>
            <person name="Spatafora J."/>
            <person name="Veneault-Fourrey C."/>
            <person name="Henrissat B."/>
            <person name="Grigoriev I."/>
            <person name="Martin F."/>
            <person name="Perotto S."/>
        </authorList>
    </citation>
    <scope>NUCLEOTIDE SEQUENCE [LARGE SCALE GENOMIC DNA]</scope>
    <source>
        <strain evidence="2 3">UAMH 7357</strain>
    </source>
</reference>
<name>A0A2J6Q3Z7_9HELO</name>
<dbReference type="Proteomes" id="UP000235672">
    <property type="component" value="Unassembled WGS sequence"/>
</dbReference>
<accession>A0A2J6Q3Z7</accession>
<evidence type="ECO:0000256" key="1">
    <source>
        <dbReference type="SAM" id="MobiDB-lite"/>
    </source>
</evidence>
<organism evidence="2 3">
    <name type="scientific">Hyaloscypha hepaticicola</name>
    <dbReference type="NCBI Taxonomy" id="2082293"/>
    <lineage>
        <taxon>Eukaryota</taxon>
        <taxon>Fungi</taxon>
        <taxon>Dikarya</taxon>
        <taxon>Ascomycota</taxon>
        <taxon>Pezizomycotina</taxon>
        <taxon>Leotiomycetes</taxon>
        <taxon>Helotiales</taxon>
        <taxon>Hyaloscyphaceae</taxon>
        <taxon>Hyaloscypha</taxon>
    </lineage>
</organism>
<gene>
    <name evidence="2" type="ORF">NA56DRAFT_749433</name>
</gene>